<reference evidence="6" key="1">
    <citation type="submission" date="2023-06" db="EMBL/GenBank/DDBJ databases">
        <authorList>
            <person name="Delattre M."/>
        </authorList>
    </citation>
    <scope>NUCLEOTIDE SEQUENCE</scope>
    <source>
        <strain evidence="6">AF72</strain>
    </source>
</reference>
<dbReference type="GO" id="GO:0008289">
    <property type="term" value="F:lipid binding"/>
    <property type="evidence" value="ECO:0007669"/>
    <property type="project" value="UniProtKB-KW"/>
</dbReference>
<sequence>MASVQKMTKSDAVILTPLSEAELLRRDVITPQDVLRLNAITQEYLCKPSANIYEIEFTRFKIRDLETEQTLFEIEKPADDQNNHFPQDPEDSPSRYVRYRFTKTFLELKHVGATVEFCVGNKPINRFRMIERHFFKDRLLKSFDFEFGFCIPNSRNSCEHIYEFPQLATELIDEMVDSPYETRSDSFYFVDDVLVMHNKADYAYDG</sequence>
<evidence type="ECO:0000256" key="1">
    <source>
        <dbReference type="ARBA" id="ARBA00008102"/>
    </source>
</evidence>
<evidence type="ECO:0000259" key="5">
    <source>
        <dbReference type="Pfam" id="PF05351"/>
    </source>
</evidence>
<dbReference type="PANTHER" id="PTHR12951">
    <property type="entry name" value="RETINAL PROTEIN 4"/>
    <property type="match status" value="1"/>
</dbReference>
<dbReference type="InterPro" id="IPR037036">
    <property type="entry name" value="PDED_dom_sf"/>
</dbReference>
<evidence type="ECO:0000256" key="3">
    <source>
        <dbReference type="ARBA" id="ARBA00022927"/>
    </source>
</evidence>
<dbReference type="EMBL" id="CATQJA010002655">
    <property type="protein sequence ID" value="CAJ0579000.1"/>
    <property type="molecule type" value="Genomic_DNA"/>
</dbReference>
<feature type="non-terminal residue" evidence="6">
    <location>
        <position position="206"/>
    </location>
</feature>
<dbReference type="Pfam" id="PF05351">
    <property type="entry name" value="GMP_PDE_delta"/>
    <property type="match status" value="1"/>
</dbReference>
<dbReference type="FunFam" id="2.70.50.40:FF:000003">
    <property type="entry name" value="UNC119 homologue, putative"/>
    <property type="match status" value="1"/>
</dbReference>
<feature type="domain" description="GMP phosphodiesterase delta subunit" evidence="5">
    <location>
        <begin position="50"/>
        <end position="204"/>
    </location>
</feature>
<evidence type="ECO:0000256" key="2">
    <source>
        <dbReference type="ARBA" id="ARBA00022448"/>
    </source>
</evidence>
<organism evidence="6 7">
    <name type="scientific">Mesorhabditis spiculigera</name>
    <dbReference type="NCBI Taxonomy" id="96644"/>
    <lineage>
        <taxon>Eukaryota</taxon>
        <taxon>Metazoa</taxon>
        <taxon>Ecdysozoa</taxon>
        <taxon>Nematoda</taxon>
        <taxon>Chromadorea</taxon>
        <taxon>Rhabditida</taxon>
        <taxon>Rhabditina</taxon>
        <taxon>Rhabditomorpha</taxon>
        <taxon>Rhabditoidea</taxon>
        <taxon>Rhabditidae</taxon>
        <taxon>Mesorhabditinae</taxon>
        <taxon>Mesorhabditis</taxon>
    </lineage>
</organism>
<protein>
    <recommendedName>
        <fullName evidence="5">GMP phosphodiesterase delta subunit domain-containing protein</fullName>
    </recommendedName>
</protein>
<dbReference type="GO" id="GO:0060271">
    <property type="term" value="P:cilium assembly"/>
    <property type="evidence" value="ECO:0007669"/>
    <property type="project" value="TreeGrafter"/>
</dbReference>
<gene>
    <name evidence="6" type="ORF">MSPICULIGERA_LOCUS17237</name>
</gene>
<keyword evidence="3" id="KW-0653">Protein transport</keyword>
<dbReference type="PANTHER" id="PTHR12951:SF1">
    <property type="entry name" value="PROTEIN UNC-119 HOMOLOG"/>
    <property type="match status" value="1"/>
</dbReference>
<dbReference type="Gene3D" id="2.70.50.40">
    <property type="entry name" value="GMP phosphodiesterase, delta subunit"/>
    <property type="match status" value="1"/>
</dbReference>
<evidence type="ECO:0000313" key="7">
    <source>
        <dbReference type="Proteomes" id="UP001177023"/>
    </source>
</evidence>
<name>A0AA36D115_9BILA</name>
<evidence type="ECO:0000313" key="6">
    <source>
        <dbReference type="EMBL" id="CAJ0579000.1"/>
    </source>
</evidence>
<keyword evidence="7" id="KW-1185">Reference proteome</keyword>
<dbReference type="AlphaFoldDB" id="A0AA36D115"/>
<comment type="caution">
    <text evidence="6">The sequence shown here is derived from an EMBL/GenBank/DDBJ whole genome shotgun (WGS) entry which is preliminary data.</text>
</comment>
<accession>A0AA36D115</accession>
<proteinExistence type="inferred from homology"/>
<dbReference type="Proteomes" id="UP001177023">
    <property type="component" value="Unassembled WGS sequence"/>
</dbReference>
<keyword evidence="4" id="KW-0446">Lipid-binding</keyword>
<dbReference type="SUPFAM" id="SSF81296">
    <property type="entry name" value="E set domains"/>
    <property type="match status" value="1"/>
</dbReference>
<dbReference type="InterPro" id="IPR008015">
    <property type="entry name" value="PDED_dom"/>
</dbReference>
<dbReference type="GO" id="GO:0042953">
    <property type="term" value="P:lipoprotein transport"/>
    <property type="evidence" value="ECO:0007669"/>
    <property type="project" value="TreeGrafter"/>
</dbReference>
<keyword evidence="2" id="KW-0813">Transport</keyword>
<dbReference type="InterPro" id="IPR051519">
    <property type="entry name" value="PDE6D_unc-119_myristoyl-bd"/>
</dbReference>
<dbReference type="GO" id="GO:0005929">
    <property type="term" value="C:cilium"/>
    <property type="evidence" value="ECO:0007669"/>
    <property type="project" value="TreeGrafter"/>
</dbReference>
<evidence type="ECO:0000256" key="4">
    <source>
        <dbReference type="ARBA" id="ARBA00023121"/>
    </source>
</evidence>
<dbReference type="InterPro" id="IPR014756">
    <property type="entry name" value="Ig_E-set"/>
</dbReference>
<dbReference type="GO" id="GO:0007399">
    <property type="term" value="P:nervous system development"/>
    <property type="evidence" value="ECO:0007669"/>
    <property type="project" value="TreeGrafter"/>
</dbReference>
<comment type="similarity">
    <text evidence="1">Belongs to the PDE6D/unc-119 family.</text>
</comment>